<dbReference type="AlphaFoldDB" id="A0A521AGV9"/>
<dbReference type="Proteomes" id="UP000316916">
    <property type="component" value="Unassembled WGS sequence"/>
</dbReference>
<accession>A0A521AGV9</accession>
<evidence type="ECO:0000313" key="1">
    <source>
        <dbReference type="EMBL" id="SMO34057.1"/>
    </source>
</evidence>
<sequence length="60" mass="7120">MRFLNKFISPYCVGYFFGEGKVLKAGNFFVKIIFFSVFNRFKSKNTAQMAVFLMYLFAFF</sequence>
<gene>
    <name evidence="1" type="ORF">SAMN06265171_101122</name>
</gene>
<reference evidence="1 2" key="1">
    <citation type="submission" date="2017-05" db="EMBL/GenBank/DDBJ databases">
        <authorList>
            <person name="Varghese N."/>
            <person name="Submissions S."/>
        </authorList>
    </citation>
    <scope>NUCLEOTIDE SEQUENCE [LARGE SCALE GENOMIC DNA]</scope>
    <source>
        <strain evidence="1 2">DSM 29371</strain>
    </source>
</reference>
<dbReference type="EMBL" id="FXTC01000001">
    <property type="protein sequence ID" value="SMO34057.1"/>
    <property type="molecule type" value="Genomic_DNA"/>
</dbReference>
<organism evidence="1 2">
    <name type="scientific">Chryseobacterium rhizoplanae</name>
    <dbReference type="NCBI Taxonomy" id="1609531"/>
    <lineage>
        <taxon>Bacteria</taxon>
        <taxon>Pseudomonadati</taxon>
        <taxon>Bacteroidota</taxon>
        <taxon>Flavobacteriia</taxon>
        <taxon>Flavobacteriales</taxon>
        <taxon>Weeksellaceae</taxon>
        <taxon>Chryseobacterium group</taxon>
        <taxon>Chryseobacterium</taxon>
    </lineage>
</organism>
<evidence type="ECO:0000313" key="2">
    <source>
        <dbReference type="Proteomes" id="UP000316916"/>
    </source>
</evidence>
<protein>
    <submittedName>
        <fullName evidence="1">Uncharacterized protein</fullName>
    </submittedName>
</protein>
<proteinExistence type="predicted"/>
<name>A0A521AGV9_9FLAO</name>
<keyword evidence="2" id="KW-1185">Reference proteome</keyword>